<sequence>RSKLITSFCKQFIVVFQTLFASPLYTPTIHSDPWLKKFGDSIKMAREASVEYGWSLNDMWKIFETLKGTNGFAEFPPQEFCDSDFQYYMENIENYINPADIHFNTAQMLIQRLSQEYTLRSSLIMQASTATQLSFGPAVDQKISEDYGKIFCIFEKHEKKNINKVSGNSIKMRGGNQWVSVFGAMCLLLHAEYTIRIMRDTDFSLLLQSQNDDPMQGILISRFKRYWELSVEEESSAEQQSTERQIADIMDSMEKWDSETSETPNLATVSPIEDISWAIYTMFFENPYRHLKRTLDVRTDLLVMTHATSLVHCYQLGGICVHRDEDYLMKWAADNPNSAYSRAFLVTEQDVKDGIDVLKPLVEENKSNKTQPVVDSPKNRLYLNLMIENLKMFQRGRKDKESQTNSEGETRKKPLIFSTLSETMIDRVRFSLRGKPPDREDMVTLFKELADMGKNPDTFDEPESKTSFSEKEEKSVDYVYRRRLTMGISSSITDVIQQLAKIQYEFSHQQTAETLKHELLGRVASLLLGYKYPYHPDYRPSSKWYLSPEVVIRFLLANESVFENISESNEYKWKLLLDPRILESPLVKRVISLSKSPNYSLKNLTNGSNFMTVSYHIKRLYVAESDELDAYIIEFLANDRFNWQPDEENLKKKEKDLRDAVYKYNKFHHYLKEYKNAADAVFLGKQKDFVPNLKFDEGEAI</sequence>
<accession>A0ACA9P777</accession>
<keyword evidence="2" id="KW-1185">Reference proteome</keyword>
<evidence type="ECO:0000313" key="2">
    <source>
        <dbReference type="Proteomes" id="UP000789702"/>
    </source>
</evidence>
<name>A0ACA9P777_9GLOM</name>
<dbReference type="Proteomes" id="UP000789702">
    <property type="component" value="Unassembled WGS sequence"/>
</dbReference>
<feature type="non-terminal residue" evidence="1">
    <location>
        <position position="701"/>
    </location>
</feature>
<comment type="caution">
    <text evidence="1">The sequence shown here is derived from an EMBL/GenBank/DDBJ whole genome shotgun (WGS) entry which is preliminary data.</text>
</comment>
<proteinExistence type="predicted"/>
<gene>
    <name evidence="1" type="ORF">DHETER_LOCUS11503</name>
</gene>
<dbReference type="EMBL" id="CAJVPU010025327">
    <property type="protein sequence ID" value="CAG8695908.1"/>
    <property type="molecule type" value="Genomic_DNA"/>
</dbReference>
<evidence type="ECO:0000313" key="1">
    <source>
        <dbReference type="EMBL" id="CAG8695908.1"/>
    </source>
</evidence>
<organism evidence="1 2">
    <name type="scientific">Dentiscutata heterogama</name>
    <dbReference type="NCBI Taxonomy" id="1316150"/>
    <lineage>
        <taxon>Eukaryota</taxon>
        <taxon>Fungi</taxon>
        <taxon>Fungi incertae sedis</taxon>
        <taxon>Mucoromycota</taxon>
        <taxon>Glomeromycotina</taxon>
        <taxon>Glomeromycetes</taxon>
        <taxon>Diversisporales</taxon>
        <taxon>Gigasporaceae</taxon>
        <taxon>Dentiscutata</taxon>
    </lineage>
</organism>
<reference evidence="1" key="1">
    <citation type="submission" date="2021-06" db="EMBL/GenBank/DDBJ databases">
        <authorList>
            <person name="Kallberg Y."/>
            <person name="Tangrot J."/>
            <person name="Rosling A."/>
        </authorList>
    </citation>
    <scope>NUCLEOTIDE SEQUENCE</scope>
    <source>
        <strain evidence="1">IL203A</strain>
    </source>
</reference>
<protein>
    <submittedName>
        <fullName evidence="1">5906_t:CDS:1</fullName>
    </submittedName>
</protein>
<feature type="non-terminal residue" evidence="1">
    <location>
        <position position="1"/>
    </location>
</feature>